<keyword evidence="3" id="KW-1185">Reference proteome</keyword>
<dbReference type="EMBL" id="CZPZ01000009">
    <property type="protein sequence ID" value="CUS34562.1"/>
    <property type="molecule type" value="Genomic_DNA"/>
</dbReference>
<evidence type="ECO:0000313" key="3">
    <source>
        <dbReference type="Proteomes" id="UP000198736"/>
    </source>
</evidence>
<evidence type="ECO:0000313" key="2">
    <source>
        <dbReference type="EMBL" id="CUS34562.1"/>
    </source>
</evidence>
<dbReference type="STRING" id="1742973.COMA2_170072"/>
<dbReference type="PROSITE" id="PS51411">
    <property type="entry name" value="PSP1_C"/>
    <property type="match status" value="1"/>
</dbReference>
<dbReference type="NCBIfam" id="NF041131">
    <property type="entry name" value="RicT_YaaT_fam"/>
    <property type="match status" value="1"/>
</dbReference>
<protein>
    <recommendedName>
        <fullName evidence="1">PSP1 C-terminal domain-containing protein</fullName>
    </recommendedName>
</protein>
<dbReference type="Proteomes" id="UP000198736">
    <property type="component" value="Unassembled WGS sequence"/>
</dbReference>
<dbReference type="InterPro" id="IPR007557">
    <property type="entry name" value="PSP1_C"/>
</dbReference>
<organism evidence="2 3">
    <name type="scientific">Candidatus Nitrospira nitrificans</name>
    <dbReference type="NCBI Taxonomy" id="1742973"/>
    <lineage>
        <taxon>Bacteria</taxon>
        <taxon>Pseudomonadati</taxon>
        <taxon>Nitrospirota</taxon>
        <taxon>Nitrospiria</taxon>
        <taxon>Nitrospirales</taxon>
        <taxon>Nitrospiraceae</taxon>
        <taxon>Nitrospira</taxon>
    </lineage>
</organism>
<dbReference type="Pfam" id="PF04468">
    <property type="entry name" value="PSP1"/>
    <property type="match status" value="1"/>
</dbReference>
<name>A0A0S4LHE9_9BACT</name>
<dbReference type="PANTHER" id="PTHR43830:SF3">
    <property type="entry name" value="PROTEIN PSP1"/>
    <property type="match status" value="1"/>
</dbReference>
<dbReference type="RefSeq" id="WP_090895836.1">
    <property type="nucleotide sequence ID" value="NZ_CZPZ01000009.1"/>
</dbReference>
<proteinExistence type="predicted"/>
<gene>
    <name evidence="2" type="ORF">COMA2_170072</name>
</gene>
<accession>A0A0S4LHE9</accession>
<dbReference type="OrthoDB" id="9779344at2"/>
<dbReference type="InterPro" id="IPR047767">
    <property type="entry name" value="PSP1-like"/>
</dbReference>
<reference evidence="3" key="1">
    <citation type="submission" date="2015-10" db="EMBL/GenBank/DDBJ databases">
        <authorList>
            <person name="Luecker S."/>
            <person name="Luecker S."/>
        </authorList>
    </citation>
    <scope>NUCLEOTIDE SEQUENCE [LARGE SCALE GENOMIC DNA]</scope>
</reference>
<dbReference type="PANTHER" id="PTHR43830">
    <property type="entry name" value="PROTEIN PSP1"/>
    <property type="match status" value="1"/>
</dbReference>
<sequence>MESACDDQLLHTYPTSVRLVGVKIRNRGEVKKLGAVSVPLRNGDPVLLEVDGEATYGIVYTEPYTTPFIPPMRAMKSILRKPNTEETALIGRLERLSEEAAAYCRTKAMELGIHLKLVEVYGAMNRRQLTFVYTAEDRIDFRELVRDLARRFGGRIEMRQVGVREEARRLGGIDTCGLVLCCASFLTDVKPISAKQAKKLDLPIDDPRLLGVCGRLKCCLMFEMMDAQEKIVPQAQHLITPTRPDSPSSPTLPS</sequence>
<evidence type="ECO:0000259" key="1">
    <source>
        <dbReference type="PROSITE" id="PS51411"/>
    </source>
</evidence>
<dbReference type="GO" id="GO:0005737">
    <property type="term" value="C:cytoplasm"/>
    <property type="evidence" value="ECO:0007669"/>
    <property type="project" value="TreeGrafter"/>
</dbReference>
<feature type="domain" description="PSP1 C-terminal" evidence="1">
    <location>
        <begin position="76"/>
        <end position="161"/>
    </location>
</feature>
<dbReference type="AlphaFoldDB" id="A0A0S4LHE9"/>